<dbReference type="EMBL" id="BGPR01088359">
    <property type="protein sequence ID" value="GBM10941.1"/>
    <property type="molecule type" value="Genomic_DNA"/>
</dbReference>
<dbReference type="OrthoDB" id="6475849at2759"/>
<dbReference type="AlphaFoldDB" id="A0A4Y2D2M3"/>
<sequence length="99" mass="10814">MRLISKTSFYSISASEGSSSQPAAPLHCFGSDVPTVLTSLQQKVESLMNGCKIGALDQVIQSLPYQATNVFFFVPCCVRSYIIVQEQNLSRRIAILAVL</sequence>
<organism evidence="1 2">
    <name type="scientific">Araneus ventricosus</name>
    <name type="common">Orbweaver spider</name>
    <name type="synonym">Epeira ventricosa</name>
    <dbReference type="NCBI Taxonomy" id="182803"/>
    <lineage>
        <taxon>Eukaryota</taxon>
        <taxon>Metazoa</taxon>
        <taxon>Ecdysozoa</taxon>
        <taxon>Arthropoda</taxon>
        <taxon>Chelicerata</taxon>
        <taxon>Arachnida</taxon>
        <taxon>Araneae</taxon>
        <taxon>Araneomorphae</taxon>
        <taxon>Entelegynae</taxon>
        <taxon>Araneoidea</taxon>
        <taxon>Araneidae</taxon>
        <taxon>Araneus</taxon>
    </lineage>
</organism>
<dbReference type="Proteomes" id="UP000499080">
    <property type="component" value="Unassembled WGS sequence"/>
</dbReference>
<name>A0A4Y2D2M3_ARAVE</name>
<accession>A0A4Y2D2M3</accession>
<comment type="caution">
    <text evidence="1">The sequence shown here is derived from an EMBL/GenBank/DDBJ whole genome shotgun (WGS) entry which is preliminary data.</text>
</comment>
<proteinExistence type="predicted"/>
<gene>
    <name evidence="1" type="ORF">AVEN_139277_1</name>
</gene>
<keyword evidence="2" id="KW-1185">Reference proteome</keyword>
<reference evidence="1 2" key="1">
    <citation type="journal article" date="2019" name="Sci. Rep.">
        <title>Orb-weaving spider Araneus ventricosus genome elucidates the spidroin gene catalogue.</title>
        <authorList>
            <person name="Kono N."/>
            <person name="Nakamura H."/>
            <person name="Ohtoshi R."/>
            <person name="Moran D.A.P."/>
            <person name="Shinohara A."/>
            <person name="Yoshida Y."/>
            <person name="Fujiwara M."/>
            <person name="Mori M."/>
            <person name="Tomita M."/>
            <person name="Arakawa K."/>
        </authorList>
    </citation>
    <scope>NUCLEOTIDE SEQUENCE [LARGE SCALE GENOMIC DNA]</scope>
</reference>
<protein>
    <submittedName>
        <fullName evidence="1">Uncharacterized protein</fullName>
    </submittedName>
</protein>
<evidence type="ECO:0000313" key="2">
    <source>
        <dbReference type="Proteomes" id="UP000499080"/>
    </source>
</evidence>
<evidence type="ECO:0000313" key="1">
    <source>
        <dbReference type="EMBL" id="GBM10941.1"/>
    </source>
</evidence>